<proteinExistence type="predicted"/>
<organism evidence="1 2">
    <name type="scientific">Xenorhabdus lircayensis</name>
    <dbReference type="NCBI Taxonomy" id="2763499"/>
    <lineage>
        <taxon>Bacteria</taxon>
        <taxon>Pseudomonadati</taxon>
        <taxon>Pseudomonadota</taxon>
        <taxon>Gammaproteobacteria</taxon>
        <taxon>Enterobacterales</taxon>
        <taxon>Morganellaceae</taxon>
        <taxon>Xenorhabdus</taxon>
    </lineage>
</organism>
<evidence type="ECO:0000313" key="2">
    <source>
        <dbReference type="Proteomes" id="UP000696184"/>
    </source>
</evidence>
<accession>A0ABS0UCS6</accession>
<dbReference type="Proteomes" id="UP000696184">
    <property type="component" value="Unassembled WGS sequence"/>
</dbReference>
<protein>
    <submittedName>
        <fullName evidence="1">DUF4291 family protein</fullName>
    </submittedName>
</protein>
<reference evidence="1 2" key="1">
    <citation type="submission" date="2020-08" db="EMBL/GenBank/DDBJ databases">
        <title>Description of Xenorhabdus lircayensis sp. nov., the symbiotic bacterium associated with the entomopathogenic nematode Steirnernema unicornum.</title>
        <authorList>
            <person name="Castaneda-Alvarez C."/>
            <person name="Prodan S."/>
            <person name="Zamorano A."/>
            <person name="San-Blas E."/>
            <person name="Aballay E."/>
        </authorList>
    </citation>
    <scope>NUCLEOTIDE SEQUENCE [LARGE SCALE GENOMIC DNA]</scope>
    <source>
        <strain evidence="1 2">VLS</strain>
    </source>
</reference>
<sequence>MINHFDPEFFDSMETWKEKVQNSDVVIQWDPERDISLNKLEPIYPLFSAPIARSSSRVATAYNININNINNINNIKYILPVVLPHD</sequence>
<dbReference type="Pfam" id="PF14124">
    <property type="entry name" value="DUF4291"/>
    <property type="match status" value="1"/>
</dbReference>
<dbReference type="EMBL" id="JACOII010000065">
    <property type="protein sequence ID" value="MBI6550470.1"/>
    <property type="molecule type" value="Genomic_DNA"/>
</dbReference>
<evidence type="ECO:0000313" key="1">
    <source>
        <dbReference type="EMBL" id="MBI6550470.1"/>
    </source>
</evidence>
<dbReference type="InterPro" id="IPR025633">
    <property type="entry name" value="DUF4291"/>
</dbReference>
<gene>
    <name evidence="1" type="ORF">H8A87_17705</name>
</gene>
<comment type="caution">
    <text evidence="1">The sequence shown here is derived from an EMBL/GenBank/DDBJ whole genome shotgun (WGS) entry which is preliminary data.</text>
</comment>
<name>A0ABS0UCS6_9GAMM</name>
<keyword evidence="2" id="KW-1185">Reference proteome</keyword>